<keyword evidence="2" id="KW-1185">Reference proteome</keyword>
<proteinExistence type="predicted"/>
<dbReference type="EMBL" id="JAUSTW010000002">
    <property type="protein sequence ID" value="MDQ0198252.1"/>
    <property type="molecule type" value="Genomic_DNA"/>
</dbReference>
<keyword evidence="1" id="KW-0238">DNA-binding</keyword>
<dbReference type="RefSeq" id="WP_307405841.1">
    <property type="nucleotide sequence ID" value="NZ_JAUSTW010000002.1"/>
</dbReference>
<dbReference type="Proteomes" id="UP001224122">
    <property type="component" value="Unassembled WGS sequence"/>
</dbReference>
<protein>
    <submittedName>
        <fullName evidence="1">DNA-binding protein</fullName>
    </submittedName>
</protein>
<name>A0ABT9XTJ3_9BACI</name>
<gene>
    <name evidence="1" type="ORF">J2S10_001393</name>
</gene>
<comment type="caution">
    <text evidence="1">The sequence shown here is derived from an EMBL/GenBank/DDBJ whole genome shotgun (WGS) entry which is preliminary data.</text>
</comment>
<sequence length="57" mass="6744">MNAKEKLEELSDYIAAMKAYYMNVLLEENTDHKRAYIIGKLDALRDIKKKRNKLDKV</sequence>
<dbReference type="GO" id="GO:0003677">
    <property type="term" value="F:DNA binding"/>
    <property type="evidence" value="ECO:0007669"/>
    <property type="project" value="UniProtKB-KW"/>
</dbReference>
<evidence type="ECO:0000313" key="1">
    <source>
        <dbReference type="EMBL" id="MDQ0198252.1"/>
    </source>
</evidence>
<evidence type="ECO:0000313" key="2">
    <source>
        <dbReference type="Proteomes" id="UP001224122"/>
    </source>
</evidence>
<reference evidence="1 2" key="1">
    <citation type="submission" date="2023-07" db="EMBL/GenBank/DDBJ databases">
        <title>Genomic Encyclopedia of Type Strains, Phase IV (KMG-IV): sequencing the most valuable type-strain genomes for metagenomic binning, comparative biology and taxonomic classification.</title>
        <authorList>
            <person name="Goeker M."/>
        </authorList>
    </citation>
    <scope>NUCLEOTIDE SEQUENCE [LARGE SCALE GENOMIC DNA]</scope>
    <source>
        <strain evidence="1 2">DSM 27594</strain>
    </source>
</reference>
<organism evidence="1 2">
    <name type="scientific">Neobacillus ginsengisoli</name>
    <dbReference type="NCBI Taxonomy" id="904295"/>
    <lineage>
        <taxon>Bacteria</taxon>
        <taxon>Bacillati</taxon>
        <taxon>Bacillota</taxon>
        <taxon>Bacilli</taxon>
        <taxon>Bacillales</taxon>
        <taxon>Bacillaceae</taxon>
        <taxon>Neobacillus</taxon>
    </lineage>
</organism>
<accession>A0ABT9XTJ3</accession>